<accession>A0A0K1EQT0</accession>
<organism evidence="8 9">
    <name type="scientific">Chondromyces crocatus</name>
    <dbReference type="NCBI Taxonomy" id="52"/>
    <lineage>
        <taxon>Bacteria</taxon>
        <taxon>Pseudomonadati</taxon>
        <taxon>Myxococcota</taxon>
        <taxon>Polyangia</taxon>
        <taxon>Polyangiales</taxon>
        <taxon>Polyangiaceae</taxon>
        <taxon>Chondromyces</taxon>
    </lineage>
</organism>
<dbReference type="InterPro" id="IPR016169">
    <property type="entry name" value="FAD-bd_PCMH_sub2"/>
</dbReference>
<dbReference type="Gene3D" id="3.30.70.3450">
    <property type="match status" value="1"/>
</dbReference>
<feature type="binding site" evidence="5">
    <location>
        <begin position="261"/>
        <end position="267"/>
    </location>
    <ligand>
        <name>FAD</name>
        <dbReference type="ChEBI" id="CHEBI:57692"/>
    </ligand>
</feature>
<dbReference type="RefSeq" id="WP_050434527.1">
    <property type="nucleotide sequence ID" value="NZ_CP012159.1"/>
</dbReference>
<evidence type="ECO:0000313" key="8">
    <source>
        <dbReference type="EMBL" id="AKT42983.1"/>
    </source>
</evidence>
<feature type="site" description="Important for enzyme activity" evidence="6">
    <location>
        <position position="312"/>
    </location>
</feature>
<evidence type="ECO:0000256" key="2">
    <source>
        <dbReference type="ARBA" id="ARBA00022630"/>
    </source>
</evidence>
<dbReference type="PANTHER" id="PTHR46568:SF1">
    <property type="entry name" value="ALKYLDIHYDROXYACETONEPHOSPHATE SYNTHASE, PEROXISOMAL"/>
    <property type="match status" value="1"/>
</dbReference>
<dbReference type="InterPro" id="IPR025650">
    <property type="entry name" value="Alkyl-DHAP_Synthase"/>
</dbReference>
<proteinExistence type="inferred from homology"/>
<dbReference type="InterPro" id="IPR016166">
    <property type="entry name" value="FAD-bd_PCMH"/>
</dbReference>
<comment type="similarity">
    <text evidence="1">Belongs to the FAD-binding oxidoreductase/transferase type 4 family.</text>
</comment>
<keyword evidence="8" id="KW-0808">Transferase</keyword>
<comment type="cofactor">
    <cofactor evidence="5">
        <name>FAD</name>
        <dbReference type="ChEBI" id="CHEBI:57692"/>
    </cofactor>
</comment>
<evidence type="ECO:0000259" key="7">
    <source>
        <dbReference type="PROSITE" id="PS51387"/>
    </source>
</evidence>
<dbReference type="KEGG" id="ccro:CMC5_072110"/>
<dbReference type="InterPro" id="IPR016167">
    <property type="entry name" value="FAD-bd_PCMH_sub1"/>
</dbReference>
<feature type="active site" description="Proton donor/acceptor" evidence="4">
    <location>
        <position position="449"/>
    </location>
</feature>
<gene>
    <name evidence="8" type="ORF">CMC5_072110</name>
</gene>
<evidence type="ECO:0000313" key="9">
    <source>
        <dbReference type="Proteomes" id="UP000067626"/>
    </source>
</evidence>
<feature type="domain" description="FAD-binding PCMH-type" evidence="7">
    <location>
        <begin position="94"/>
        <end position="277"/>
    </location>
</feature>
<evidence type="ECO:0000256" key="6">
    <source>
        <dbReference type="PIRSR" id="PIRSR625650-4"/>
    </source>
</evidence>
<dbReference type="PANTHER" id="PTHR46568">
    <property type="entry name" value="ALKYLDIHYDROXYACETONEPHOSPHATE SYNTHASE, PEROXISOMAL"/>
    <property type="match status" value="1"/>
</dbReference>
<evidence type="ECO:0000256" key="1">
    <source>
        <dbReference type="ARBA" id="ARBA00008000"/>
    </source>
</evidence>
<dbReference type="SUPFAM" id="SSF56176">
    <property type="entry name" value="FAD-binding/transporter-associated domain-like"/>
    <property type="match status" value="1"/>
</dbReference>
<dbReference type="Gene3D" id="3.30.43.10">
    <property type="entry name" value="Uridine Diphospho-n-acetylenolpyruvylglucosamine Reductase, domain 2"/>
    <property type="match status" value="1"/>
</dbReference>
<dbReference type="EC" id="2.5.1.26" evidence="8"/>
<keyword evidence="3 5" id="KW-0274">FAD</keyword>
<evidence type="ECO:0000256" key="5">
    <source>
        <dbReference type="PIRSR" id="PIRSR625650-3"/>
    </source>
</evidence>
<dbReference type="Proteomes" id="UP000067626">
    <property type="component" value="Chromosome"/>
</dbReference>
<name>A0A0K1EQT0_CHOCO</name>
<dbReference type="Gene3D" id="1.10.45.10">
    <property type="entry name" value="Vanillyl-alcohol Oxidase, Chain A, domain 4"/>
    <property type="match status" value="1"/>
</dbReference>
<keyword evidence="9" id="KW-1185">Reference proteome</keyword>
<dbReference type="PATRIC" id="fig|52.7.peg.7923"/>
<keyword evidence="2" id="KW-0285">Flavoprotein</keyword>
<dbReference type="Pfam" id="PF02913">
    <property type="entry name" value="FAD-oxidase_C"/>
    <property type="match status" value="1"/>
</dbReference>
<dbReference type="InterPro" id="IPR006094">
    <property type="entry name" value="Oxid_FAD_bind_N"/>
</dbReference>
<dbReference type="GO" id="GO:0071949">
    <property type="term" value="F:FAD binding"/>
    <property type="evidence" value="ECO:0007669"/>
    <property type="project" value="InterPro"/>
</dbReference>
<sequence>MTDERERNFWGWGYADRFPDQETRKAIGAQVGALLGVPPLEPREPPPLDTIVLRPPRFELPPALAHLSSSAPRDRITHTHGRSYRDLVRGFRGDFTLAPDWVAYPSSEDDISALLAWCSDAHIALIPYGGGTSVVGGVEPDIGPSYNGVIALDLRCFDRVLDVDPLSRVARIQAGARGPAIEAQLAPHGLTLRHYPQSFEFSTLGGWIATRAGGHFATLHTHIDDFVSSIRMLTPAGVYATRRLPASGAGPSPDRLALGSEGILGVITEAWLRVQARPRYRASASVAFPSFADGAAAARALAQSGLHPANCRLIDRTEMLLNGVAADGEAVLLLGFESADHPLDTWIHRALAITAEHRGRCPDGPKIRDDGERTAASAASTYRESFFQAPYLQTALVSLGVVVDTFETACPWDRFDALHTAVDTAVRGAGARALACRFTHVYPDGPAPYYTFLAPAEPGEELERWYAIRRAAADAVLATGGTITHHHAVGRLHRPWYDHERPDPFALALRAAKRALDPQGILNPGVLIDPEPR</sequence>
<dbReference type="InterPro" id="IPR016164">
    <property type="entry name" value="FAD-linked_Oxase-like_C"/>
</dbReference>
<dbReference type="EMBL" id="CP012159">
    <property type="protein sequence ID" value="AKT42983.1"/>
    <property type="molecule type" value="Genomic_DNA"/>
</dbReference>
<dbReference type="Gene3D" id="3.30.465.10">
    <property type="match status" value="1"/>
</dbReference>
<dbReference type="AlphaFoldDB" id="A0A0K1EQT0"/>
<feature type="binding site" evidence="5">
    <location>
        <begin position="127"/>
        <end position="133"/>
    </location>
    <ligand>
        <name>FAD</name>
        <dbReference type="ChEBI" id="CHEBI:57692"/>
    </ligand>
</feature>
<dbReference type="Gene3D" id="3.30.300.330">
    <property type="match status" value="1"/>
</dbReference>
<protein>
    <submittedName>
        <fullName evidence="8">Alkyldihydroxyacetonephosphate synthase</fullName>
        <ecNumber evidence="8">2.5.1.26</ecNumber>
    </submittedName>
</protein>
<dbReference type="Pfam" id="PF01565">
    <property type="entry name" value="FAD_binding_4"/>
    <property type="match status" value="1"/>
</dbReference>
<evidence type="ECO:0000256" key="3">
    <source>
        <dbReference type="ARBA" id="ARBA00022827"/>
    </source>
</evidence>
<dbReference type="PROSITE" id="PS51387">
    <property type="entry name" value="FAD_PCMH"/>
    <property type="match status" value="1"/>
</dbReference>
<dbReference type="GO" id="GO:0008609">
    <property type="term" value="F:alkylglycerone-phosphate synthase activity"/>
    <property type="evidence" value="ECO:0007669"/>
    <property type="project" value="UniProtKB-EC"/>
</dbReference>
<dbReference type="GO" id="GO:0008610">
    <property type="term" value="P:lipid biosynthetic process"/>
    <property type="evidence" value="ECO:0007669"/>
    <property type="project" value="InterPro"/>
</dbReference>
<dbReference type="InterPro" id="IPR036318">
    <property type="entry name" value="FAD-bd_PCMH-like_sf"/>
</dbReference>
<dbReference type="InterPro" id="IPR016171">
    <property type="entry name" value="Vanillyl_alc_oxidase_C-sub2"/>
</dbReference>
<dbReference type="InterPro" id="IPR004113">
    <property type="entry name" value="FAD-bd_oxidored_4_C"/>
</dbReference>
<dbReference type="STRING" id="52.CMC5_072110"/>
<evidence type="ECO:0000256" key="4">
    <source>
        <dbReference type="PIRSR" id="PIRSR625650-1"/>
    </source>
</evidence>
<dbReference type="SUPFAM" id="SSF55103">
    <property type="entry name" value="FAD-linked oxidases, C-terminal domain"/>
    <property type="match status" value="1"/>
</dbReference>
<reference evidence="8 9" key="1">
    <citation type="submission" date="2015-07" db="EMBL/GenBank/DDBJ databases">
        <title>Genome analysis of myxobacterium Chondromyces crocatus Cm c5 reveals a high potential for natural compound synthesis and the genetic basis for the loss of fruiting body formation.</title>
        <authorList>
            <person name="Zaburannyi N."/>
            <person name="Bunk B."/>
            <person name="Maier J."/>
            <person name="Overmann J."/>
            <person name="Mueller R."/>
        </authorList>
    </citation>
    <scope>NUCLEOTIDE SEQUENCE [LARGE SCALE GENOMIC DNA]</scope>
    <source>
        <strain evidence="8 9">Cm c5</strain>
    </source>
</reference>